<evidence type="ECO:0000313" key="2">
    <source>
        <dbReference type="EnsemblPlants" id="TuG1812G0400000475.01.T01.cds340287"/>
    </source>
</evidence>
<protein>
    <submittedName>
        <fullName evidence="2">Uncharacterized protein</fullName>
    </submittedName>
</protein>
<sequence length="154" mass="17187">MNVPFQVQMLYSTCYNYHLSSSPYTGPQFHITILHMGEGQPSNGSSRQVRRDHQMICILTYTPIPLYILPTGLHLMARLSLLPPKVLRELHHSSSRIATCDGQVVLGSSVIHMQASPHRLENPFALPFCSCSVCHGFCVSIRVALGIKDRDLSL</sequence>
<dbReference type="Gramene" id="TuG1812S0001184000.01.T01">
    <property type="protein sequence ID" value="TuG1812S0001184000.01.T01.s_cds24092"/>
    <property type="gene ID" value="TuG1812S0001184000.01"/>
</dbReference>
<dbReference type="EnsemblPlants" id="TuG1812G0400000475.01.T01">
    <property type="protein sequence ID" value="TuG1812G0400000475.01.T01.cds340287"/>
    <property type="gene ID" value="TuG1812G0400000475.01"/>
</dbReference>
<reference evidence="2" key="2">
    <citation type="submission" date="2018-03" db="EMBL/GenBank/DDBJ databases">
        <title>The Triticum urartu genome reveals the dynamic nature of wheat genome evolution.</title>
        <authorList>
            <person name="Ling H."/>
            <person name="Ma B."/>
            <person name="Shi X."/>
            <person name="Liu H."/>
            <person name="Dong L."/>
            <person name="Sun H."/>
            <person name="Cao Y."/>
            <person name="Gao Q."/>
            <person name="Zheng S."/>
            <person name="Li Y."/>
            <person name="Yu Y."/>
            <person name="Du H."/>
            <person name="Qi M."/>
            <person name="Li Y."/>
            <person name="Yu H."/>
            <person name="Cui Y."/>
            <person name="Wang N."/>
            <person name="Chen C."/>
            <person name="Wu H."/>
            <person name="Zhao Y."/>
            <person name="Zhang J."/>
            <person name="Li Y."/>
            <person name="Zhou W."/>
            <person name="Zhang B."/>
            <person name="Hu W."/>
            <person name="Eijk M."/>
            <person name="Tang J."/>
            <person name="Witsenboer H."/>
            <person name="Zhao S."/>
            <person name="Li Z."/>
            <person name="Zhang A."/>
            <person name="Wang D."/>
            <person name="Liang C."/>
        </authorList>
    </citation>
    <scope>NUCLEOTIDE SEQUENCE [LARGE SCALE GENOMIC DNA]</scope>
    <source>
        <strain evidence="2">cv. G1812</strain>
    </source>
</reference>
<reference evidence="2" key="3">
    <citation type="submission" date="2022-06" db="UniProtKB">
        <authorList>
            <consortium name="EnsemblPlants"/>
        </authorList>
    </citation>
    <scope>IDENTIFICATION</scope>
</reference>
<proteinExistence type="predicted"/>
<keyword evidence="1" id="KW-0812">Transmembrane</keyword>
<evidence type="ECO:0000313" key="3">
    <source>
        <dbReference type="Proteomes" id="UP000015106"/>
    </source>
</evidence>
<keyword evidence="3" id="KW-1185">Reference proteome</keyword>
<name>A0A8R7U585_TRIUA</name>
<keyword evidence="1" id="KW-0472">Membrane</keyword>
<dbReference type="EnsemblPlants" id="TuG1812S0001184000.01.T01">
    <property type="protein sequence ID" value="TuG1812S0001184000.01.T01.s_cds24092"/>
    <property type="gene ID" value="TuG1812S0001184000.01"/>
</dbReference>
<dbReference type="Gramene" id="TuG1812G0400000475.01.T01">
    <property type="protein sequence ID" value="TuG1812G0400000475.01.T01.cds340287"/>
    <property type="gene ID" value="TuG1812G0400000475.01"/>
</dbReference>
<evidence type="ECO:0000256" key="1">
    <source>
        <dbReference type="SAM" id="Phobius"/>
    </source>
</evidence>
<keyword evidence="1" id="KW-1133">Transmembrane helix</keyword>
<dbReference type="Proteomes" id="UP000015106">
    <property type="component" value="Chromosome 4"/>
</dbReference>
<reference evidence="3" key="1">
    <citation type="journal article" date="2013" name="Nature">
        <title>Draft genome of the wheat A-genome progenitor Triticum urartu.</title>
        <authorList>
            <person name="Ling H.Q."/>
            <person name="Zhao S."/>
            <person name="Liu D."/>
            <person name="Wang J."/>
            <person name="Sun H."/>
            <person name="Zhang C."/>
            <person name="Fan H."/>
            <person name="Li D."/>
            <person name="Dong L."/>
            <person name="Tao Y."/>
            <person name="Gao C."/>
            <person name="Wu H."/>
            <person name="Li Y."/>
            <person name="Cui Y."/>
            <person name="Guo X."/>
            <person name="Zheng S."/>
            <person name="Wang B."/>
            <person name="Yu K."/>
            <person name="Liang Q."/>
            <person name="Yang W."/>
            <person name="Lou X."/>
            <person name="Chen J."/>
            <person name="Feng M."/>
            <person name="Jian J."/>
            <person name="Zhang X."/>
            <person name="Luo G."/>
            <person name="Jiang Y."/>
            <person name="Liu J."/>
            <person name="Wang Z."/>
            <person name="Sha Y."/>
            <person name="Zhang B."/>
            <person name="Wu H."/>
            <person name="Tang D."/>
            <person name="Shen Q."/>
            <person name="Xue P."/>
            <person name="Zou S."/>
            <person name="Wang X."/>
            <person name="Liu X."/>
            <person name="Wang F."/>
            <person name="Yang Y."/>
            <person name="An X."/>
            <person name="Dong Z."/>
            <person name="Zhang K."/>
            <person name="Zhang X."/>
            <person name="Luo M.C."/>
            <person name="Dvorak J."/>
            <person name="Tong Y."/>
            <person name="Wang J."/>
            <person name="Yang H."/>
            <person name="Li Z."/>
            <person name="Wang D."/>
            <person name="Zhang A."/>
            <person name="Wang J."/>
        </authorList>
    </citation>
    <scope>NUCLEOTIDE SEQUENCE</scope>
    <source>
        <strain evidence="3">cv. G1812</strain>
    </source>
</reference>
<accession>A0A8R7U585</accession>
<organism evidence="2 3">
    <name type="scientific">Triticum urartu</name>
    <name type="common">Red wild einkorn</name>
    <name type="synonym">Crithodium urartu</name>
    <dbReference type="NCBI Taxonomy" id="4572"/>
    <lineage>
        <taxon>Eukaryota</taxon>
        <taxon>Viridiplantae</taxon>
        <taxon>Streptophyta</taxon>
        <taxon>Embryophyta</taxon>
        <taxon>Tracheophyta</taxon>
        <taxon>Spermatophyta</taxon>
        <taxon>Magnoliopsida</taxon>
        <taxon>Liliopsida</taxon>
        <taxon>Poales</taxon>
        <taxon>Poaceae</taxon>
        <taxon>BOP clade</taxon>
        <taxon>Pooideae</taxon>
        <taxon>Triticodae</taxon>
        <taxon>Triticeae</taxon>
        <taxon>Triticinae</taxon>
        <taxon>Triticum</taxon>
    </lineage>
</organism>
<feature type="transmembrane region" description="Helical" evidence="1">
    <location>
        <begin position="56"/>
        <end position="77"/>
    </location>
</feature>
<dbReference type="AlphaFoldDB" id="A0A8R7U585"/>